<keyword evidence="1" id="KW-0472">Membrane</keyword>
<proteinExistence type="predicted"/>
<dbReference type="Pfam" id="PF08534">
    <property type="entry name" value="Redoxin"/>
    <property type="match status" value="1"/>
</dbReference>
<accession>A0A7K0FJI5</accession>
<evidence type="ECO:0000313" key="4">
    <source>
        <dbReference type="Proteomes" id="UP000462931"/>
    </source>
</evidence>
<protein>
    <submittedName>
        <fullName evidence="3">Redoxin domain-containing protein</fullName>
    </submittedName>
</protein>
<reference evidence="3 4" key="1">
    <citation type="submission" date="2019-11" db="EMBL/GenBank/DDBJ databases">
        <authorList>
            <person name="Cheng Q."/>
            <person name="Yang Z."/>
        </authorList>
    </citation>
    <scope>NUCLEOTIDE SEQUENCE [LARGE SCALE GENOMIC DNA]</scope>
    <source>
        <strain evidence="3 4">HX-22-1</strain>
    </source>
</reference>
<dbReference type="Gene3D" id="3.40.30.10">
    <property type="entry name" value="Glutaredoxin"/>
    <property type="match status" value="1"/>
</dbReference>
<dbReference type="PANTHER" id="PTHR42852">
    <property type="entry name" value="THIOL:DISULFIDE INTERCHANGE PROTEIN DSBE"/>
    <property type="match status" value="1"/>
</dbReference>
<dbReference type="InterPro" id="IPR036249">
    <property type="entry name" value="Thioredoxin-like_sf"/>
</dbReference>
<dbReference type="PROSITE" id="PS51352">
    <property type="entry name" value="THIOREDOXIN_2"/>
    <property type="match status" value="1"/>
</dbReference>
<dbReference type="GO" id="GO:0016491">
    <property type="term" value="F:oxidoreductase activity"/>
    <property type="evidence" value="ECO:0007669"/>
    <property type="project" value="InterPro"/>
</dbReference>
<dbReference type="SUPFAM" id="SSF52833">
    <property type="entry name" value="Thioredoxin-like"/>
    <property type="match status" value="1"/>
</dbReference>
<dbReference type="CDD" id="cd02966">
    <property type="entry name" value="TlpA_like_family"/>
    <property type="match status" value="1"/>
</dbReference>
<dbReference type="InterPro" id="IPR013766">
    <property type="entry name" value="Thioredoxin_domain"/>
</dbReference>
<keyword evidence="4" id="KW-1185">Reference proteome</keyword>
<sequence>MVEKENNDKKLLSWSNISTALLILFALAMVFSPQVKGKVIEGLMKVGLFQPDLPKDQEIKAPLIVENEVVFIDKTGNEVRLSGLRGKVVFINFWATWCPPCIAEMPSIHQLAKQFKGNDKLVVLTVDVDQDLQKSLKFMQKRKFDLPVYTLASAVPSTYLGNSIPTTIVLNKQGKLVFKHEGGADYTNKEFIGFLNKLSRE</sequence>
<evidence type="ECO:0000259" key="2">
    <source>
        <dbReference type="PROSITE" id="PS51352"/>
    </source>
</evidence>
<dbReference type="InterPro" id="IPR050553">
    <property type="entry name" value="Thioredoxin_ResA/DsbE_sf"/>
</dbReference>
<feature type="domain" description="Thioredoxin" evidence="2">
    <location>
        <begin position="44"/>
        <end position="200"/>
    </location>
</feature>
<dbReference type="PANTHER" id="PTHR42852:SF17">
    <property type="entry name" value="THIOREDOXIN-LIKE PROTEIN HI_1115"/>
    <property type="match status" value="1"/>
</dbReference>
<comment type="caution">
    <text evidence="3">The sequence shown here is derived from an EMBL/GenBank/DDBJ whole genome shotgun (WGS) entry which is preliminary data.</text>
</comment>
<evidence type="ECO:0000256" key="1">
    <source>
        <dbReference type="SAM" id="Phobius"/>
    </source>
</evidence>
<keyword evidence="1" id="KW-1133">Transmembrane helix</keyword>
<gene>
    <name evidence="3" type="ORF">GJJ64_00105</name>
</gene>
<feature type="transmembrane region" description="Helical" evidence="1">
    <location>
        <begin position="12"/>
        <end position="31"/>
    </location>
</feature>
<dbReference type="EMBL" id="WKJI01000001">
    <property type="protein sequence ID" value="MRX45585.1"/>
    <property type="molecule type" value="Genomic_DNA"/>
</dbReference>
<dbReference type="Proteomes" id="UP000462931">
    <property type="component" value="Unassembled WGS sequence"/>
</dbReference>
<dbReference type="RefSeq" id="WP_154285776.1">
    <property type="nucleotide sequence ID" value="NZ_WKJI01000001.1"/>
</dbReference>
<dbReference type="InterPro" id="IPR013740">
    <property type="entry name" value="Redoxin"/>
</dbReference>
<evidence type="ECO:0000313" key="3">
    <source>
        <dbReference type="EMBL" id="MRX45585.1"/>
    </source>
</evidence>
<keyword evidence="1" id="KW-0812">Transmembrane</keyword>
<organism evidence="3 4">
    <name type="scientific">Pedobacter puniceum</name>
    <dbReference type="NCBI Taxonomy" id="2666136"/>
    <lineage>
        <taxon>Bacteria</taxon>
        <taxon>Pseudomonadati</taxon>
        <taxon>Bacteroidota</taxon>
        <taxon>Sphingobacteriia</taxon>
        <taxon>Sphingobacteriales</taxon>
        <taxon>Sphingobacteriaceae</taxon>
        <taxon>Pedobacter</taxon>
    </lineage>
</organism>
<name>A0A7K0FJI5_9SPHI</name>
<dbReference type="AlphaFoldDB" id="A0A7K0FJI5"/>